<dbReference type="PROSITE" id="PS51670">
    <property type="entry name" value="SHKT"/>
    <property type="match status" value="2"/>
</dbReference>
<name>A0A2A6CDP2_PRIPA</name>
<evidence type="ECO:0000313" key="2">
    <source>
        <dbReference type="EnsemblMetazoa" id="PPA02977.1"/>
    </source>
</evidence>
<dbReference type="InterPro" id="IPR003582">
    <property type="entry name" value="ShKT_dom"/>
</dbReference>
<sequence>MNTLISTTILLALIAQAAAQCSTTQNANCANWVKNGFCNNNGYSLAQKQSYCGQSCGLCSASGQPIAPGGCTDGNANCANWVKNGFCTNSFYTEAQRKQYCCQSCGLGSATTAGTTTTGGSTTTAASTTTTTP</sequence>
<organism evidence="2 3">
    <name type="scientific">Pristionchus pacificus</name>
    <name type="common">Parasitic nematode worm</name>
    <dbReference type="NCBI Taxonomy" id="54126"/>
    <lineage>
        <taxon>Eukaryota</taxon>
        <taxon>Metazoa</taxon>
        <taxon>Ecdysozoa</taxon>
        <taxon>Nematoda</taxon>
        <taxon>Chromadorea</taxon>
        <taxon>Rhabditida</taxon>
        <taxon>Rhabditina</taxon>
        <taxon>Diplogasteromorpha</taxon>
        <taxon>Diplogasteroidea</taxon>
        <taxon>Neodiplogasteridae</taxon>
        <taxon>Pristionchus</taxon>
    </lineage>
</organism>
<dbReference type="SMART" id="SM00254">
    <property type="entry name" value="ShKT"/>
    <property type="match status" value="2"/>
</dbReference>
<accession>A0A8R1Y689</accession>
<dbReference type="EnsemblMetazoa" id="PPA02977.1">
    <property type="protein sequence ID" value="PPA02977.1"/>
    <property type="gene ID" value="WBGene00092531"/>
</dbReference>
<dbReference type="Pfam" id="PF01549">
    <property type="entry name" value="ShK"/>
    <property type="match status" value="2"/>
</dbReference>
<dbReference type="OrthoDB" id="5873472at2759"/>
<gene>
    <name evidence="2" type="primary">WBGene00092531</name>
</gene>
<accession>A0A2A6CDP2</accession>
<reference evidence="3" key="1">
    <citation type="journal article" date="2008" name="Nat. Genet.">
        <title>The Pristionchus pacificus genome provides a unique perspective on nematode lifestyle and parasitism.</title>
        <authorList>
            <person name="Dieterich C."/>
            <person name="Clifton S.W."/>
            <person name="Schuster L.N."/>
            <person name="Chinwalla A."/>
            <person name="Delehaunty K."/>
            <person name="Dinkelacker I."/>
            <person name="Fulton L."/>
            <person name="Fulton R."/>
            <person name="Godfrey J."/>
            <person name="Minx P."/>
            <person name="Mitreva M."/>
            <person name="Roeseler W."/>
            <person name="Tian H."/>
            <person name="Witte H."/>
            <person name="Yang S.P."/>
            <person name="Wilson R.K."/>
            <person name="Sommer R.J."/>
        </authorList>
    </citation>
    <scope>NUCLEOTIDE SEQUENCE [LARGE SCALE GENOMIC DNA]</scope>
    <source>
        <strain evidence="3">PS312</strain>
    </source>
</reference>
<reference evidence="2" key="2">
    <citation type="submission" date="2022-06" db="UniProtKB">
        <authorList>
            <consortium name="EnsemblMetazoa"/>
        </authorList>
    </citation>
    <scope>IDENTIFICATION</scope>
    <source>
        <strain evidence="2">PS312</strain>
    </source>
</reference>
<dbReference type="Proteomes" id="UP000005239">
    <property type="component" value="Unassembled WGS sequence"/>
</dbReference>
<proteinExistence type="predicted"/>
<keyword evidence="3" id="KW-1185">Reference proteome</keyword>
<comment type="caution">
    <text evidence="1">Lacks conserved residue(s) required for the propagation of feature annotation.</text>
</comment>
<dbReference type="Gene3D" id="1.10.10.1940">
    <property type="match status" value="2"/>
</dbReference>
<evidence type="ECO:0000256" key="1">
    <source>
        <dbReference type="PROSITE-ProRule" id="PRU01005"/>
    </source>
</evidence>
<dbReference type="AlphaFoldDB" id="A0A2A6CDP2"/>
<evidence type="ECO:0000313" key="3">
    <source>
        <dbReference type="Proteomes" id="UP000005239"/>
    </source>
</evidence>
<protein>
    <submittedName>
        <fullName evidence="2">ShK domain-containing protein</fullName>
    </submittedName>
</protein>
<dbReference type="PANTHER" id="PTHR46707:SF1">
    <property type="entry name" value="COEXPRESSED WITH POLYCYSTINS-RELATED"/>
    <property type="match status" value="1"/>
</dbReference>
<dbReference type="PANTHER" id="PTHR46707">
    <property type="entry name" value="PROTEIN CBG07468"/>
    <property type="match status" value="1"/>
</dbReference>